<organism evidence="1 2">
    <name type="scientific">Ottowia thiooxydans</name>
    <dbReference type="NCBI Taxonomy" id="219182"/>
    <lineage>
        <taxon>Bacteria</taxon>
        <taxon>Pseudomonadati</taxon>
        <taxon>Pseudomonadota</taxon>
        <taxon>Betaproteobacteria</taxon>
        <taxon>Burkholderiales</taxon>
        <taxon>Comamonadaceae</taxon>
        <taxon>Ottowia</taxon>
    </lineage>
</organism>
<keyword evidence="2" id="KW-1185">Reference proteome</keyword>
<dbReference type="InterPro" id="IPR014710">
    <property type="entry name" value="RmlC-like_jellyroll"/>
</dbReference>
<accession>A0ABV2Q651</accession>
<evidence type="ECO:0000313" key="2">
    <source>
        <dbReference type="Proteomes" id="UP001549320"/>
    </source>
</evidence>
<sequence length="110" mass="11948">MAQPHLQSGQIGSVLPLGSAMRTTPSYALLKARQLEVMRLVLLAGKSMPEHQVTGEITVQCLEGIIEFRAGADLRIMQAGDFLHLDGRELHSLTAREDASLLLTICLSPI</sequence>
<dbReference type="Proteomes" id="UP001549320">
    <property type="component" value="Unassembled WGS sequence"/>
</dbReference>
<dbReference type="RefSeq" id="WP_354442589.1">
    <property type="nucleotide sequence ID" value="NZ_JBEPSH010000003.1"/>
</dbReference>
<proteinExistence type="predicted"/>
<dbReference type="InterPro" id="IPR011051">
    <property type="entry name" value="RmlC_Cupin_sf"/>
</dbReference>
<protein>
    <submittedName>
        <fullName evidence="1">Quercetin dioxygenase-like cupin family protein</fullName>
    </submittedName>
</protein>
<gene>
    <name evidence="1" type="ORF">ABIE13_001620</name>
</gene>
<dbReference type="EMBL" id="JBEPSH010000003">
    <property type="protein sequence ID" value="MET4576511.1"/>
    <property type="molecule type" value="Genomic_DNA"/>
</dbReference>
<name>A0ABV2Q651_9BURK</name>
<dbReference type="CDD" id="cd02230">
    <property type="entry name" value="cupin_HP0902-like"/>
    <property type="match status" value="1"/>
</dbReference>
<evidence type="ECO:0000313" key="1">
    <source>
        <dbReference type="EMBL" id="MET4576511.1"/>
    </source>
</evidence>
<dbReference type="SUPFAM" id="SSF51182">
    <property type="entry name" value="RmlC-like cupins"/>
    <property type="match status" value="1"/>
</dbReference>
<dbReference type="Gene3D" id="2.60.120.10">
    <property type="entry name" value="Jelly Rolls"/>
    <property type="match status" value="1"/>
</dbReference>
<comment type="caution">
    <text evidence="1">The sequence shown here is derived from an EMBL/GenBank/DDBJ whole genome shotgun (WGS) entry which is preliminary data.</text>
</comment>
<reference evidence="1 2" key="1">
    <citation type="submission" date="2024-06" db="EMBL/GenBank/DDBJ databases">
        <title>Sorghum-associated microbial communities from plants grown in Nebraska, USA.</title>
        <authorList>
            <person name="Schachtman D."/>
        </authorList>
    </citation>
    <scope>NUCLEOTIDE SEQUENCE [LARGE SCALE GENOMIC DNA]</scope>
    <source>
        <strain evidence="1 2">2709</strain>
    </source>
</reference>